<evidence type="ECO:0000256" key="2">
    <source>
        <dbReference type="ARBA" id="ARBA00022475"/>
    </source>
</evidence>
<feature type="transmembrane region" description="Helical" evidence="6">
    <location>
        <begin position="12"/>
        <end position="32"/>
    </location>
</feature>
<dbReference type="OrthoDB" id="1653617at2"/>
<keyword evidence="3 6" id="KW-0812">Transmembrane</keyword>
<feature type="transmembrane region" description="Helical" evidence="6">
    <location>
        <begin position="133"/>
        <end position="155"/>
    </location>
</feature>
<dbReference type="PANTHER" id="PTHR30509:SF9">
    <property type="entry name" value="MULTIDRUG RESISTANCE PROTEIN MDTO"/>
    <property type="match status" value="1"/>
</dbReference>
<dbReference type="Proteomes" id="UP000243819">
    <property type="component" value="Unassembled WGS sequence"/>
</dbReference>
<keyword evidence="4 6" id="KW-1133">Transmembrane helix</keyword>
<keyword evidence="5 6" id="KW-0472">Membrane</keyword>
<evidence type="ECO:0000256" key="5">
    <source>
        <dbReference type="ARBA" id="ARBA00023136"/>
    </source>
</evidence>
<gene>
    <name evidence="7" type="ORF">SAMN03080614_102710</name>
</gene>
<dbReference type="PANTHER" id="PTHR30509">
    <property type="entry name" value="P-HYDROXYBENZOIC ACID EFFLUX PUMP SUBUNIT-RELATED"/>
    <property type="match status" value="1"/>
</dbReference>
<feature type="transmembrane region" description="Helical" evidence="6">
    <location>
        <begin position="68"/>
        <end position="97"/>
    </location>
</feature>
<proteinExistence type="predicted"/>
<organism evidence="7 8">
    <name type="scientific">Anaerobranca gottschalkii DSM 13577</name>
    <dbReference type="NCBI Taxonomy" id="1120990"/>
    <lineage>
        <taxon>Bacteria</taxon>
        <taxon>Bacillati</taxon>
        <taxon>Bacillota</taxon>
        <taxon>Clostridia</taxon>
        <taxon>Eubacteriales</taxon>
        <taxon>Proteinivoracaceae</taxon>
        <taxon>Anaerobranca</taxon>
    </lineage>
</organism>
<evidence type="ECO:0000256" key="1">
    <source>
        <dbReference type="ARBA" id="ARBA00004651"/>
    </source>
</evidence>
<dbReference type="STRING" id="1120990.SAMN03080614_102710"/>
<reference evidence="8" key="1">
    <citation type="submission" date="2016-10" db="EMBL/GenBank/DDBJ databases">
        <authorList>
            <person name="Varghese N."/>
            <person name="Submissions S."/>
        </authorList>
    </citation>
    <scope>NUCLEOTIDE SEQUENCE [LARGE SCALE GENOMIC DNA]</scope>
    <source>
        <strain evidence="8">DSM 13577</strain>
    </source>
</reference>
<feature type="transmembrane region" description="Helical" evidence="6">
    <location>
        <begin position="103"/>
        <end position="121"/>
    </location>
</feature>
<dbReference type="Pfam" id="PF06081">
    <property type="entry name" value="ArAE_1"/>
    <property type="match status" value="1"/>
</dbReference>
<protein>
    <submittedName>
        <fullName evidence="7">Aromatic acid exporter family member 1</fullName>
    </submittedName>
</protein>
<evidence type="ECO:0000256" key="4">
    <source>
        <dbReference type="ARBA" id="ARBA00022989"/>
    </source>
</evidence>
<keyword evidence="2" id="KW-1003">Cell membrane</keyword>
<evidence type="ECO:0000313" key="8">
    <source>
        <dbReference type="Proteomes" id="UP000243819"/>
    </source>
</evidence>
<keyword evidence="8" id="KW-1185">Reference proteome</keyword>
<sequence>MNLANRLKGKLGMRTIKTAIAVTLSVAVAYALNLNSPFFAAIAALITMQGNIIDSFRMGRDRILGTIIGAFIGMIFSYIALGNPIVIGFGVLVIIYISNIINFKKTIAISSVIFISIMLNFKSGSILNYGINMLVDTLVGIIIASFVNIIIYPHFSRDIVLNASLQLLGKCEEAIKHLVTGNCQICLDELSEEFELIEREYPTFKKEEENHLCKEGKIDLHNSRLLIHKLYHNIHIIADMGKNNKIDKDNARLLDKMYNLKVDYSEQLNNEEIVYNYHLKKSLELIITLAKAFNMEYQTKIKGNIKG</sequence>
<dbReference type="InterPro" id="IPR010343">
    <property type="entry name" value="ArAE_1"/>
</dbReference>
<name>A0A1I0AUW2_9FIRM</name>
<comment type="subcellular location">
    <subcellularLocation>
        <location evidence="1">Cell membrane</location>
        <topology evidence="1">Multi-pass membrane protein</topology>
    </subcellularLocation>
</comment>
<dbReference type="AlphaFoldDB" id="A0A1I0AUW2"/>
<evidence type="ECO:0000256" key="3">
    <source>
        <dbReference type="ARBA" id="ARBA00022692"/>
    </source>
</evidence>
<evidence type="ECO:0000313" key="7">
    <source>
        <dbReference type="EMBL" id="SES98154.1"/>
    </source>
</evidence>
<dbReference type="GO" id="GO:0005886">
    <property type="term" value="C:plasma membrane"/>
    <property type="evidence" value="ECO:0007669"/>
    <property type="project" value="UniProtKB-SubCell"/>
</dbReference>
<evidence type="ECO:0000256" key="6">
    <source>
        <dbReference type="SAM" id="Phobius"/>
    </source>
</evidence>
<dbReference type="EMBL" id="FOIF01000027">
    <property type="protein sequence ID" value="SES98154.1"/>
    <property type="molecule type" value="Genomic_DNA"/>
</dbReference>
<accession>A0A1I0AUW2</accession>